<keyword evidence="15 20" id="KW-0560">Oxidoreductase</keyword>
<evidence type="ECO:0000256" key="18">
    <source>
        <dbReference type="ARBA" id="ARBA00031026"/>
    </source>
</evidence>
<protein>
    <recommendedName>
        <fullName evidence="7 20">UDP-N-acetylenolpyruvoylglucosamine reductase</fullName>
        <ecNumber evidence="6 20">1.3.1.98</ecNumber>
    </recommendedName>
    <alternativeName>
        <fullName evidence="18 20">UDP-N-acetylmuramate dehydrogenase</fullName>
    </alternativeName>
</protein>
<dbReference type="NCBIfam" id="NF000755">
    <property type="entry name" value="PRK00046.1"/>
    <property type="match status" value="1"/>
</dbReference>
<dbReference type="GO" id="GO:0071949">
    <property type="term" value="F:FAD binding"/>
    <property type="evidence" value="ECO:0007669"/>
    <property type="project" value="InterPro"/>
</dbReference>
<feature type="active site" evidence="20">
    <location>
        <position position="320"/>
    </location>
</feature>
<proteinExistence type="inferred from homology"/>
<keyword evidence="14 20" id="KW-0573">Peptidoglycan synthesis</keyword>
<keyword evidence="13 20" id="KW-0133">Cell shape</keyword>
<keyword evidence="11 20" id="KW-0274">FAD</keyword>
<dbReference type="InterPro" id="IPR016169">
    <property type="entry name" value="FAD-bd_PCMH_sub2"/>
</dbReference>
<evidence type="ECO:0000256" key="7">
    <source>
        <dbReference type="ARBA" id="ARBA00015188"/>
    </source>
</evidence>
<comment type="function">
    <text evidence="2 20">Cell wall formation.</text>
</comment>
<dbReference type="GO" id="GO:0051301">
    <property type="term" value="P:cell division"/>
    <property type="evidence" value="ECO:0007669"/>
    <property type="project" value="UniProtKB-KW"/>
</dbReference>
<dbReference type="InterPro" id="IPR036635">
    <property type="entry name" value="MurB_C_sf"/>
</dbReference>
<keyword evidence="23" id="KW-1185">Reference proteome</keyword>
<evidence type="ECO:0000256" key="14">
    <source>
        <dbReference type="ARBA" id="ARBA00022984"/>
    </source>
</evidence>
<evidence type="ECO:0000313" key="22">
    <source>
        <dbReference type="EMBL" id="SET92094.1"/>
    </source>
</evidence>
<evidence type="ECO:0000256" key="12">
    <source>
        <dbReference type="ARBA" id="ARBA00022857"/>
    </source>
</evidence>
<evidence type="ECO:0000256" key="4">
    <source>
        <dbReference type="ARBA" id="ARBA00004752"/>
    </source>
</evidence>
<keyword evidence="17 20" id="KW-0961">Cell wall biogenesis/degradation</keyword>
<evidence type="ECO:0000256" key="19">
    <source>
        <dbReference type="ARBA" id="ARBA00048914"/>
    </source>
</evidence>
<evidence type="ECO:0000313" key="23">
    <source>
        <dbReference type="Proteomes" id="UP000199308"/>
    </source>
</evidence>
<organism evidence="22 23">
    <name type="scientific">Thalassotalea agarivorans</name>
    <name type="common">Thalassomonas agarivorans</name>
    <dbReference type="NCBI Taxonomy" id="349064"/>
    <lineage>
        <taxon>Bacteria</taxon>
        <taxon>Pseudomonadati</taxon>
        <taxon>Pseudomonadota</taxon>
        <taxon>Gammaproteobacteria</taxon>
        <taxon>Alteromonadales</taxon>
        <taxon>Colwelliaceae</taxon>
        <taxon>Thalassotalea</taxon>
    </lineage>
</organism>
<dbReference type="Proteomes" id="UP000199308">
    <property type="component" value="Unassembled WGS sequence"/>
</dbReference>
<evidence type="ECO:0000256" key="2">
    <source>
        <dbReference type="ARBA" id="ARBA00003921"/>
    </source>
</evidence>
<evidence type="ECO:0000256" key="16">
    <source>
        <dbReference type="ARBA" id="ARBA00023306"/>
    </source>
</evidence>
<dbReference type="UniPathway" id="UPA00219"/>
<dbReference type="Pfam" id="PF02873">
    <property type="entry name" value="MurB_C"/>
    <property type="match status" value="1"/>
</dbReference>
<dbReference type="InterPro" id="IPR016167">
    <property type="entry name" value="FAD-bd_PCMH_sub1"/>
</dbReference>
<comment type="catalytic activity">
    <reaction evidence="19 20">
        <text>UDP-N-acetyl-alpha-D-muramate + NADP(+) = UDP-N-acetyl-3-O-(1-carboxyvinyl)-alpha-D-glucosamine + NADPH + H(+)</text>
        <dbReference type="Rhea" id="RHEA:12248"/>
        <dbReference type="ChEBI" id="CHEBI:15378"/>
        <dbReference type="ChEBI" id="CHEBI:57783"/>
        <dbReference type="ChEBI" id="CHEBI:58349"/>
        <dbReference type="ChEBI" id="CHEBI:68483"/>
        <dbReference type="ChEBI" id="CHEBI:70757"/>
        <dbReference type="EC" id="1.3.1.98"/>
    </reaction>
</comment>
<comment type="subcellular location">
    <subcellularLocation>
        <location evidence="3 20">Cytoplasm</location>
    </subcellularLocation>
</comment>
<gene>
    <name evidence="20" type="primary">murB</name>
    <name evidence="22" type="ORF">SAMN05660429_03063</name>
</gene>
<feature type="active site" evidence="20">
    <location>
        <position position="155"/>
    </location>
</feature>
<dbReference type="Pfam" id="PF01565">
    <property type="entry name" value="FAD_binding_4"/>
    <property type="match status" value="1"/>
</dbReference>
<dbReference type="Gene3D" id="3.90.78.10">
    <property type="entry name" value="UDP-N-acetylenolpyruvoylglucosamine reductase, C-terminal domain"/>
    <property type="match status" value="1"/>
</dbReference>
<keyword evidence="8 20" id="KW-0963">Cytoplasm</keyword>
<dbReference type="NCBIfam" id="TIGR00179">
    <property type="entry name" value="murB"/>
    <property type="match status" value="1"/>
</dbReference>
<evidence type="ECO:0000256" key="3">
    <source>
        <dbReference type="ARBA" id="ARBA00004496"/>
    </source>
</evidence>
<comment type="cofactor">
    <cofactor evidence="1 20">
        <name>FAD</name>
        <dbReference type="ChEBI" id="CHEBI:57692"/>
    </cofactor>
</comment>
<dbReference type="InterPro" id="IPR006094">
    <property type="entry name" value="Oxid_FAD_bind_N"/>
</dbReference>
<evidence type="ECO:0000256" key="10">
    <source>
        <dbReference type="ARBA" id="ARBA00022630"/>
    </source>
</evidence>
<dbReference type="Gene3D" id="3.30.43.10">
    <property type="entry name" value="Uridine Diphospho-n-acetylenolpyruvylglucosamine Reductase, domain 2"/>
    <property type="match status" value="1"/>
</dbReference>
<keyword evidence="10 20" id="KW-0285">Flavoprotein</keyword>
<evidence type="ECO:0000256" key="13">
    <source>
        <dbReference type="ARBA" id="ARBA00022960"/>
    </source>
</evidence>
<evidence type="ECO:0000256" key="9">
    <source>
        <dbReference type="ARBA" id="ARBA00022618"/>
    </source>
</evidence>
<name>A0A1I0I6X0_THASX</name>
<dbReference type="RefSeq" id="WP_177168944.1">
    <property type="nucleotide sequence ID" value="NZ_FOHK01000024.1"/>
</dbReference>
<accession>A0A1I0I6X0</accession>
<evidence type="ECO:0000256" key="15">
    <source>
        <dbReference type="ARBA" id="ARBA00023002"/>
    </source>
</evidence>
<dbReference type="PROSITE" id="PS51387">
    <property type="entry name" value="FAD_PCMH"/>
    <property type="match status" value="1"/>
</dbReference>
<dbReference type="InterPro" id="IPR003170">
    <property type="entry name" value="MurB"/>
</dbReference>
<dbReference type="HAMAP" id="MF_00037">
    <property type="entry name" value="MurB"/>
    <property type="match status" value="1"/>
</dbReference>
<feature type="domain" description="FAD-binding PCMH-type" evidence="21">
    <location>
        <begin position="7"/>
        <end position="179"/>
    </location>
</feature>
<dbReference type="PANTHER" id="PTHR21071:SF4">
    <property type="entry name" value="UDP-N-ACETYLENOLPYRUVOYLGLUCOSAMINE REDUCTASE"/>
    <property type="match status" value="1"/>
</dbReference>
<dbReference type="EC" id="1.3.1.98" evidence="6 20"/>
<feature type="active site" description="Proton donor" evidence="20">
    <location>
        <position position="224"/>
    </location>
</feature>
<evidence type="ECO:0000259" key="21">
    <source>
        <dbReference type="PROSITE" id="PS51387"/>
    </source>
</evidence>
<keyword evidence="16 20" id="KW-0131">Cell cycle</keyword>
<dbReference type="Gene3D" id="3.30.465.10">
    <property type="match status" value="1"/>
</dbReference>
<dbReference type="GO" id="GO:0008360">
    <property type="term" value="P:regulation of cell shape"/>
    <property type="evidence" value="ECO:0007669"/>
    <property type="project" value="UniProtKB-KW"/>
</dbReference>
<reference evidence="22 23" key="1">
    <citation type="submission" date="2016-10" db="EMBL/GenBank/DDBJ databases">
        <authorList>
            <person name="de Groot N.N."/>
        </authorList>
    </citation>
    <scope>NUCLEOTIDE SEQUENCE [LARGE SCALE GENOMIC DNA]</scope>
    <source>
        <strain evidence="22 23">DSM 19706</strain>
    </source>
</reference>
<sequence length="337" mass="37167">MPYLSAYNSFNVNAYTKQVATIDTIADLSKLDVKGLTPFYVIGEGSNTLFASEEVSNLIKVNLKGIDVQQQGDGHLLTVAAGENWHTLVEQCTTNNMPGIENLALIPGSVGAAPVQNIGAYGVEFADVCRWVKWYEFASGKVHKMSKEECEFSYRESIFKQQLKGKGIIIEVGIFLSHAWQPKLHYAGLDELSIDATPVQVMEKVIEIRQSKLPDPTLIPNAGSFFKNPVVERSVYEQLVAKFGAMPNYPVDKKHIKLAAGWLIDQAGLKGYAHGNVAIHDKQALVLTNPNNGNGEELVLLAKYALEQVKDKFGISLEPEVRMVTEKGDTPYQEVLV</sequence>
<comment type="pathway">
    <text evidence="4 20">Cell wall biogenesis; peptidoglycan biosynthesis.</text>
</comment>
<evidence type="ECO:0000256" key="5">
    <source>
        <dbReference type="ARBA" id="ARBA00010485"/>
    </source>
</evidence>
<dbReference type="InterPro" id="IPR011601">
    <property type="entry name" value="MurB_C"/>
</dbReference>
<dbReference type="GO" id="GO:0009252">
    <property type="term" value="P:peptidoglycan biosynthetic process"/>
    <property type="evidence" value="ECO:0007669"/>
    <property type="project" value="UniProtKB-UniRule"/>
</dbReference>
<evidence type="ECO:0000256" key="1">
    <source>
        <dbReference type="ARBA" id="ARBA00001974"/>
    </source>
</evidence>
<evidence type="ECO:0000256" key="11">
    <source>
        <dbReference type="ARBA" id="ARBA00022827"/>
    </source>
</evidence>
<keyword evidence="12 20" id="KW-0521">NADP</keyword>
<dbReference type="AlphaFoldDB" id="A0A1I0I6X0"/>
<dbReference type="GO" id="GO:0008762">
    <property type="term" value="F:UDP-N-acetylmuramate dehydrogenase activity"/>
    <property type="evidence" value="ECO:0007669"/>
    <property type="project" value="UniProtKB-UniRule"/>
</dbReference>
<evidence type="ECO:0000256" key="17">
    <source>
        <dbReference type="ARBA" id="ARBA00023316"/>
    </source>
</evidence>
<dbReference type="STRING" id="349064.SAMN05660429_03063"/>
<dbReference type="InterPro" id="IPR016166">
    <property type="entry name" value="FAD-bd_PCMH"/>
</dbReference>
<evidence type="ECO:0000256" key="6">
    <source>
        <dbReference type="ARBA" id="ARBA00012518"/>
    </source>
</evidence>
<dbReference type="GO" id="GO:0071555">
    <property type="term" value="P:cell wall organization"/>
    <property type="evidence" value="ECO:0007669"/>
    <property type="project" value="UniProtKB-KW"/>
</dbReference>
<dbReference type="SUPFAM" id="SSF56176">
    <property type="entry name" value="FAD-binding/transporter-associated domain-like"/>
    <property type="match status" value="1"/>
</dbReference>
<dbReference type="EMBL" id="FOHK01000024">
    <property type="protein sequence ID" value="SET92094.1"/>
    <property type="molecule type" value="Genomic_DNA"/>
</dbReference>
<dbReference type="GO" id="GO:0005829">
    <property type="term" value="C:cytosol"/>
    <property type="evidence" value="ECO:0007669"/>
    <property type="project" value="TreeGrafter"/>
</dbReference>
<evidence type="ECO:0000256" key="8">
    <source>
        <dbReference type="ARBA" id="ARBA00022490"/>
    </source>
</evidence>
<dbReference type="PANTHER" id="PTHR21071">
    <property type="entry name" value="UDP-N-ACETYLENOLPYRUVOYLGLUCOSAMINE REDUCTASE"/>
    <property type="match status" value="1"/>
</dbReference>
<keyword evidence="9 20" id="KW-0132">Cell division</keyword>
<comment type="similarity">
    <text evidence="5 20">Belongs to the MurB family.</text>
</comment>
<evidence type="ECO:0000256" key="20">
    <source>
        <dbReference type="HAMAP-Rule" id="MF_00037"/>
    </source>
</evidence>
<dbReference type="SUPFAM" id="SSF56194">
    <property type="entry name" value="Uridine diphospho-N-Acetylenolpyruvylglucosamine reductase, MurB, C-terminal domain"/>
    <property type="match status" value="1"/>
</dbReference>
<dbReference type="InterPro" id="IPR036318">
    <property type="entry name" value="FAD-bd_PCMH-like_sf"/>
</dbReference>